<dbReference type="CDD" id="cd07389">
    <property type="entry name" value="MPP_PhoD"/>
    <property type="match status" value="2"/>
</dbReference>
<dbReference type="Pfam" id="PF09423">
    <property type="entry name" value="PhoD"/>
    <property type="match status" value="2"/>
</dbReference>
<evidence type="ECO:0000256" key="1">
    <source>
        <dbReference type="ARBA" id="ARBA00022737"/>
    </source>
</evidence>
<reference evidence="6" key="2">
    <citation type="journal article" date="2023" name="Microbiol Resour">
        <title>Decontamination and Annotation of the Draft Genome Sequence of the Oomycete Lagenidium giganteum ARSEF 373.</title>
        <authorList>
            <person name="Morgan W.R."/>
            <person name="Tartar A."/>
        </authorList>
    </citation>
    <scope>NUCLEOTIDE SEQUENCE</scope>
    <source>
        <strain evidence="6">ARSEF 373</strain>
    </source>
</reference>
<keyword evidence="4" id="KW-1133">Transmembrane helix</keyword>
<feature type="compositionally biased region" description="Basic and acidic residues" evidence="3">
    <location>
        <begin position="1776"/>
        <end position="1789"/>
    </location>
</feature>
<evidence type="ECO:0000256" key="3">
    <source>
        <dbReference type="SAM" id="MobiDB-lite"/>
    </source>
</evidence>
<dbReference type="Gene3D" id="3.60.21.70">
    <property type="entry name" value="PhoD-like phosphatase"/>
    <property type="match status" value="2"/>
</dbReference>
<feature type="transmembrane region" description="Helical" evidence="4">
    <location>
        <begin position="385"/>
        <end position="410"/>
    </location>
</feature>
<keyword evidence="4" id="KW-0472">Membrane</keyword>
<feature type="region of interest" description="Disordered" evidence="3">
    <location>
        <begin position="869"/>
        <end position="889"/>
    </location>
</feature>
<organism evidence="6 7">
    <name type="scientific">Lagenidium giganteum</name>
    <dbReference type="NCBI Taxonomy" id="4803"/>
    <lineage>
        <taxon>Eukaryota</taxon>
        <taxon>Sar</taxon>
        <taxon>Stramenopiles</taxon>
        <taxon>Oomycota</taxon>
        <taxon>Peronosporomycetes</taxon>
        <taxon>Pythiales</taxon>
        <taxon>Pythiaceae</taxon>
    </lineage>
</organism>
<dbReference type="PROSITE" id="PS50096">
    <property type="entry name" value="IQ"/>
    <property type="match status" value="1"/>
</dbReference>
<feature type="transmembrane region" description="Helical" evidence="4">
    <location>
        <begin position="836"/>
        <end position="858"/>
    </location>
</feature>
<protein>
    <recommendedName>
        <fullName evidence="5">WW domain-containing protein</fullName>
    </recommendedName>
</protein>
<proteinExistence type="predicted"/>
<keyword evidence="2" id="KW-0175">Coiled coil</keyword>
<feature type="coiled-coil region" evidence="2">
    <location>
        <begin position="1123"/>
        <end position="1150"/>
    </location>
</feature>
<dbReference type="EMBL" id="DAKRPA010000032">
    <property type="protein sequence ID" value="DBA02374.1"/>
    <property type="molecule type" value="Genomic_DNA"/>
</dbReference>
<keyword evidence="1" id="KW-0677">Repeat</keyword>
<dbReference type="PANTHER" id="PTHR33987:SF1">
    <property type="entry name" value="CALCINEURIN-LIKE METALLO-PHOSPHOESTERASE SUPERFAMILY PROTEIN"/>
    <property type="match status" value="1"/>
</dbReference>
<keyword evidence="7" id="KW-1185">Reference proteome</keyword>
<accession>A0AAV2ZA47</accession>
<gene>
    <name evidence="6" type="ORF">N0F65_007193</name>
</gene>
<dbReference type="PANTHER" id="PTHR33987">
    <property type="entry name" value="CALCINEURIN-LIKE METALLO-PHOSPHOESTERASE SUPERFAMILY PROTEIN"/>
    <property type="match status" value="1"/>
</dbReference>
<dbReference type="SUPFAM" id="SSF82185">
    <property type="entry name" value="Histone H3 K4-specific methyltransferase SET7/9 N-terminal domain"/>
    <property type="match status" value="5"/>
</dbReference>
<dbReference type="InterPro" id="IPR029052">
    <property type="entry name" value="Metallo-depent_PP-like"/>
</dbReference>
<dbReference type="InterPro" id="IPR018946">
    <property type="entry name" value="PhoD-like_MPP"/>
</dbReference>
<dbReference type="InterPro" id="IPR001202">
    <property type="entry name" value="WW_dom"/>
</dbReference>
<dbReference type="Pfam" id="PF02493">
    <property type="entry name" value="MORN"/>
    <property type="match status" value="18"/>
</dbReference>
<dbReference type="SMART" id="SM00698">
    <property type="entry name" value="MORN"/>
    <property type="match status" value="18"/>
</dbReference>
<evidence type="ECO:0000313" key="6">
    <source>
        <dbReference type="EMBL" id="DBA02374.1"/>
    </source>
</evidence>
<feature type="compositionally biased region" description="Polar residues" evidence="3">
    <location>
        <begin position="1761"/>
        <end position="1775"/>
    </location>
</feature>
<dbReference type="Gene3D" id="2.20.110.10">
    <property type="entry name" value="Histone H3 K4-specific methyltransferase SET7/9 N-terminal domain"/>
    <property type="match status" value="10"/>
</dbReference>
<dbReference type="InterPro" id="IPR038607">
    <property type="entry name" value="PhoD-like_sf"/>
</dbReference>
<feature type="region of interest" description="Disordered" evidence="3">
    <location>
        <begin position="1761"/>
        <end position="1789"/>
    </location>
</feature>
<feature type="domain" description="WW" evidence="5">
    <location>
        <begin position="1023"/>
        <end position="1051"/>
    </location>
</feature>
<dbReference type="PROSITE" id="PS50020">
    <property type="entry name" value="WW_DOMAIN_2"/>
    <property type="match status" value="1"/>
</dbReference>
<keyword evidence="4" id="KW-0812">Transmembrane</keyword>
<evidence type="ECO:0000313" key="7">
    <source>
        <dbReference type="Proteomes" id="UP001146120"/>
    </source>
</evidence>
<name>A0AAV2ZA47_9STRA</name>
<dbReference type="Proteomes" id="UP001146120">
    <property type="component" value="Unassembled WGS sequence"/>
</dbReference>
<dbReference type="PROSITE" id="PS01159">
    <property type="entry name" value="WW_DOMAIN_1"/>
    <property type="match status" value="1"/>
</dbReference>
<reference evidence="6" key="1">
    <citation type="submission" date="2022-11" db="EMBL/GenBank/DDBJ databases">
        <authorList>
            <person name="Morgan W.R."/>
            <person name="Tartar A."/>
        </authorList>
    </citation>
    <scope>NUCLEOTIDE SEQUENCE</scope>
    <source>
        <strain evidence="6">ARSEF 373</strain>
    </source>
</reference>
<dbReference type="InterPro" id="IPR003409">
    <property type="entry name" value="MORN"/>
</dbReference>
<evidence type="ECO:0000256" key="4">
    <source>
        <dbReference type="SAM" id="Phobius"/>
    </source>
</evidence>
<dbReference type="SUPFAM" id="SSF56300">
    <property type="entry name" value="Metallo-dependent phosphatases"/>
    <property type="match status" value="2"/>
</dbReference>
<feature type="region of interest" description="Disordered" evidence="3">
    <location>
        <begin position="1162"/>
        <end position="1198"/>
    </location>
</feature>
<sequence>MSSALPAVEDIKEPLQRMAFGSCNDQYYPQPMWDRIRARDPQLWLWLGDTIYGDYREFFALETYIPPFHVFRDAPPEMLRAKYKVQLENKNYTRFREQVPMFGIWDDHDYGKNDGDRRFAYRKESQELFLDFFDEPRDSPRRKQEGVYAAYTVGSGAKTVKFILLDVRFNKDPYDQPDGDFLGEQQWKWLEKELVNSKAAFTFVVSGIQVLPDDRIAGGESWGRFPAARERLLSLILNSQARGVAILSGDVHFAEINQVQCNEHKNLVTEITSSGLTHSWDTPRDIPIMPTVLFKLSNTFLPWEFRPHLSNVYADMHYGELLIDWDATPVPMATIRIIGRDERIVLEYNVSSHYFDSDPQHSSNPGTTCRAIREELPAVLLLRRILAAGAIAVVFGSVPLSLILLAIIVYRRTEEKMTTPRIGTLRVMAAAALLVATAASTVHGAYNASRPSVADITKTLDRVAFGSCNDQSFEQPLWTTINQHKPELWVWMGDNIYGDIKQLNESRQFFPPRKMFRPAKSEVLRSRYAWQHARPGYQELVDSVPVIGIWDDHDFGINDGDKGYFNREQSQQIFLDFMNEPDDSPRRKQQGIYASYTVGKGDQTVKFILVDNRFNRDPYGTPNGDFLGEKQWQWLEGELMNSKAAFNVIVSGIQILPADRFFGAESWHRFPAQRERLLKTILASNAKGVILLSGDVHFSELNQVVCSDGRNVMTEITSSGMTHSWMEFHVPEIKFFPALIFTYANMILPWEFRPTAESYYGYLNWGQIDFDWTSKPHPVATVSVFGADDTVKLSHQFISTSYESASPELDAQQCKPPRPIGPWETRIRRWAITGMLAFFFLSIIVNALIVLWVVVFLLNRVARAVVGGGRKSTNDAKKTQKNSSRSIAQRSRVIDQPMPDLVELFRRRRTCRRIYDKRVEAIYARELELRKDNALREEIERNMKDFVATSIQCRYRGWVGRCIAAVVRRRYYAAIQIERIVRGFLARRLAARERRLLRQVVRSPLALKLLLERSVVVRTIRNWQEMLDSHTNEYYYFHIFTHDSQWAPPEPYQEFLQCNWPNCDFVAKTVHEIHEHYRTIHVWYCPVCMAKVCTSTFPRCPICQSICSHDAATGEILGPGDTQLSAIEKAKAAEEALKKQQEEMEQTRMSYWAELAALEEASHSRRPRRKRLASVLKNGSPLKQPGAAAGTTAGMSEEDQQVAKLTGCDDQIMNTKWVNACYARKRELKMFAKALLPFGSLYVGDFDNVRRKFDGMGEIMYVNGDRFIGAWKDNRRNGPGIFQSHLGHEYIGEWVDGLKHGRGIETFATGERYMGEFVRGKFHGLGSYFAANGDKYEGTFVDGSPHGHGMYRKVNGDTFVGTTIDGRAEGLGVLSTSDGEVYKGNWKTDYRHGRGVCYYSNGAVYSGAWWNGRWSGHGIYVSAEGIKYIGEFVNGLKHGPGKLVFENGDVFDGHFVHGMAEGEGSTKGIYRFRASGNTYVGGWRANKRHGKGTYMFHDGSRFTGYFENDHAVGRGVMQYANGNVYKGAFLNAEKHGHGVYNWQNGSVYVGEFTNGVIHGVGKLAYASGHEYSGGWAKNKRHGKGKFIFHNRDVYDGEWFMDQKHGRGTFVWNPGTPLEESYDGQWDHDKRHGSGTYRYANGTVYDGDWHYGKREGIGTFSWPNGDVYHGQFDNEMQHGFGTFRHGSNGDVYEGEWKMNIRDGHGKLIYADGRVFEGAFEQGRRHGPGVMTYVDGNCFRGLWQHDKKQGDGHYVLHVEHDNAASQPTSQKGNQTTEQHQKEAQPRQDGTLHMRVFGY</sequence>
<evidence type="ECO:0000259" key="5">
    <source>
        <dbReference type="PROSITE" id="PS50020"/>
    </source>
</evidence>
<evidence type="ECO:0000256" key="2">
    <source>
        <dbReference type="SAM" id="Coils"/>
    </source>
</evidence>
<comment type="caution">
    <text evidence="6">The sequence shown here is derived from an EMBL/GenBank/DDBJ whole genome shotgun (WGS) entry which is preliminary data.</text>
</comment>